<keyword evidence="3" id="KW-1185">Reference proteome</keyword>
<dbReference type="AlphaFoldDB" id="A0A165GJV5"/>
<gene>
    <name evidence="2" type="ORF">CALCODRAFT_256517</name>
</gene>
<keyword evidence="1" id="KW-0812">Transmembrane</keyword>
<accession>A0A165GJV5</accession>
<evidence type="ECO:0000313" key="2">
    <source>
        <dbReference type="EMBL" id="KZT58162.1"/>
    </source>
</evidence>
<feature type="transmembrane region" description="Helical" evidence="1">
    <location>
        <begin position="20"/>
        <end position="39"/>
    </location>
</feature>
<feature type="transmembrane region" description="Helical" evidence="1">
    <location>
        <begin position="82"/>
        <end position="101"/>
    </location>
</feature>
<reference evidence="2 3" key="1">
    <citation type="journal article" date="2016" name="Mol. Biol. Evol.">
        <title>Comparative Genomics of Early-Diverging Mushroom-Forming Fungi Provides Insights into the Origins of Lignocellulose Decay Capabilities.</title>
        <authorList>
            <person name="Nagy L.G."/>
            <person name="Riley R."/>
            <person name="Tritt A."/>
            <person name="Adam C."/>
            <person name="Daum C."/>
            <person name="Floudas D."/>
            <person name="Sun H."/>
            <person name="Yadav J.S."/>
            <person name="Pangilinan J."/>
            <person name="Larsson K.H."/>
            <person name="Matsuura K."/>
            <person name="Barry K."/>
            <person name="Labutti K."/>
            <person name="Kuo R."/>
            <person name="Ohm R.A."/>
            <person name="Bhattacharya S.S."/>
            <person name="Shirouzu T."/>
            <person name="Yoshinaga Y."/>
            <person name="Martin F.M."/>
            <person name="Grigoriev I.V."/>
            <person name="Hibbett D.S."/>
        </authorList>
    </citation>
    <scope>NUCLEOTIDE SEQUENCE [LARGE SCALE GENOMIC DNA]</scope>
    <source>
        <strain evidence="2 3">HHB12733</strain>
    </source>
</reference>
<keyword evidence="1" id="KW-0472">Membrane</keyword>
<sequence length="261" mass="29186">MTFREKTASETVDWTSFRDWARTAMVTSSALVIAGLYAVRSPELGLSLVDAQIITMLNLLITVSTSVASATNNSGRSLGFTFRMATLLHGFLSTAFGIYVYSHPDSFGGVANAGLCHPNSDFQFVIFNHSISATNEGLRIFALLFFSLSLGVLVYTNREDFFLFLIRLIVDWRTAWKQKKTKLKINIPRTIFIFLLSFATMIYLVAEIELTIAWNGLTSSANVWTFGQTLPLVMLLDQCAKAVVRCIELRRLAKERKERGG</sequence>
<feature type="transmembrane region" description="Helical" evidence="1">
    <location>
        <begin position="187"/>
        <end position="206"/>
    </location>
</feature>
<proteinExistence type="predicted"/>
<dbReference type="OrthoDB" id="3351993at2759"/>
<dbReference type="Proteomes" id="UP000076842">
    <property type="component" value="Unassembled WGS sequence"/>
</dbReference>
<dbReference type="STRING" id="1353952.A0A165GJV5"/>
<protein>
    <submittedName>
        <fullName evidence="2">Uncharacterized protein</fullName>
    </submittedName>
</protein>
<organism evidence="2 3">
    <name type="scientific">Calocera cornea HHB12733</name>
    <dbReference type="NCBI Taxonomy" id="1353952"/>
    <lineage>
        <taxon>Eukaryota</taxon>
        <taxon>Fungi</taxon>
        <taxon>Dikarya</taxon>
        <taxon>Basidiomycota</taxon>
        <taxon>Agaricomycotina</taxon>
        <taxon>Dacrymycetes</taxon>
        <taxon>Dacrymycetales</taxon>
        <taxon>Dacrymycetaceae</taxon>
        <taxon>Calocera</taxon>
    </lineage>
</organism>
<dbReference type="EMBL" id="KV423954">
    <property type="protein sequence ID" value="KZT58162.1"/>
    <property type="molecule type" value="Genomic_DNA"/>
</dbReference>
<keyword evidence="1" id="KW-1133">Transmembrane helix</keyword>
<name>A0A165GJV5_9BASI</name>
<evidence type="ECO:0000313" key="3">
    <source>
        <dbReference type="Proteomes" id="UP000076842"/>
    </source>
</evidence>
<evidence type="ECO:0000256" key="1">
    <source>
        <dbReference type="SAM" id="Phobius"/>
    </source>
</evidence>
<dbReference type="InParanoid" id="A0A165GJV5"/>
<feature type="transmembrane region" description="Helical" evidence="1">
    <location>
        <begin position="51"/>
        <end position="70"/>
    </location>
</feature>
<feature type="transmembrane region" description="Helical" evidence="1">
    <location>
        <begin position="138"/>
        <end position="157"/>
    </location>
</feature>